<evidence type="ECO:0000313" key="3">
    <source>
        <dbReference type="RefSeq" id="XP_018860238.1"/>
    </source>
</evidence>
<dbReference type="Pfam" id="PF00078">
    <property type="entry name" value="RVT_1"/>
    <property type="match status" value="1"/>
</dbReference>
<dbReference type="InterPro" id="IPR000477">
    <property type="entry name" value="RT_dom"/>
</dbReference>
<feature type="domain" description="Reverse transcriptase" evidence="1">
    <location>
        <begin position="67"/>
        <end position="169"/>
    </location>
</feature>
<dbReference type="PANTHER" id="PTHR33116">
    <property type="entry name" value="REVERSE TRANSCRIPTASE ZINC-BINDING DOMAIN-CONTAINING PROTEIN-RELATED-RELATED"/>
    <property type="match status" value="1"/>
</dbReference>
<dbReference type="STRING" id="51240.A0A2I4HVS4"/>
<sequence length="352" mass="40459">MEEFYLGEVLLKFYTSSFIVLIPKIKNPQSFVKFRISVCNVIYKVFSKILVAKISLVLGDVISQEQDMSQAYDRVDWRFLEHVLTAMGFQSKRALRQGDPLSPYLFIILEEVFSRLLKKRMADSHHFYHLVGAPRIFHLLYADDVMIFANASKRYIRCLMGVLHDYEKWSDSRKRDTLVETGFVEGKFPFTYLGVPIVDAKLKASHFGPLLEKIGKKVSGWKSRLLSQGGRLILLWHGGKSKWKWRAWQKMCVPVEEGGIGVRDLDENGHMVLSAESSSASLFWKKISEVMPTLWESTKWRVGEGNVSLWHVETLEHVLAKGDFVVEVWKMASAKFGVPFVPQLGCQQRVHV</sequence>
<proteinExistence type="predicted"/>
<evidence type="ECO:0000259" key="1">
    <source>
        <dbReference type="Pfam" id="PF00078"/>
    </source>
</evidence>
<gene>
    <name evidence="3" type="primary">LOC109021945</name>
</gene>
<dbReference type="Gramene" id="Jr_Scaffold_7_00050_p1">
    <property type="protein sequence ID" value="cds.Jr_Scaffold_7_00050_p1"/>
    <property type="gene ID" value="Jr_Scaffold_7_00050"/>
</dbReference>
<dbReference type="PANTHER" id="PTHR33116:SF80">
    <property type="entry name" value="REVERSE TRANSCRIPTASE ZINC-BINDING DOMAIN-CONTAINING PROTEIN"/>
    <property type="match status" value="1"/>
</dbReference>
<dbReference type="CDD" id="cd01650">
    <property type="entry name" value="RT_nLTR_like"/>
    <property type="match status" value="1"/>
</dbReference>
<dbReference type="AlphaFoldDB" id="A0A2I4HVS4"/>
<reference evidence="3" key="1">
    <citation type="submission" date="2025-08" db="UniProtKB">
        <authorList>
            <consortium name="RefSeq"/>
        </authorList>
    </citation>
    <scope>IDENTIFICATION</scope>
    <source>
        <tissue evidence="3">Leaves</tissue>
    </source>
</reference>
<dbReference type="GeneID" id="109021945"/>
<dbReference type="Proteomes" id="UP000235220">
    <property type="component" value="Unplaced"/>
</dbReference>
<name>A0A2I4HVS4_JUGRE</name>
<dbReference type="RefSeq" id="XP_018860238.1">
    <property type="nucleotide sequence ID" value="XM_019004693.1"/>
</dbReference>
<accession>A0A2I4HVS4</accession>
<keyword evidence="2" id="KW-1185">Reference proteome</keyword>
<dbReference type="KEGG" id="jre:109021945"/>
<protein>
    <submittedName>
        <fullName evidence="3">Uncharacterized protein LOC109021945</fullName>
    </submittedName>
</protein>
<dbReference type="OrthoDB" id="1303740at2759"/>
<evidence type="ECO:0000313" key="2">
    <source>
        <dbReference type="Proteomes" id="UP000235220"/>
    </source>
</evidence>
<organism evidence="2 3">
    <name type="scientific">Juglans regia</name>
    <name type="common">English walnut</name>
    <dbReference type="NCBI Taxonomy" id="51240"/>
    <lineage>
        <taxon>Eukaryota</taxon>
        <taxon>Viridiplantae</taxon>
        <taxon>Streptophyta</taxon>
        <taxon>Embryophyta</taxon>
        <taxon>Tracheophyta</taxon>
        <taxon>Spermatophyta</taxon>
        <taxon>Magnoliopsida</taxon>
        <taxon>eudicotyledons</taxon>
        <taxon>Gunneridae</taxon>
        <taxon>Pentapetalae</taxon>
        <taxon>rosids</taxon>
        <taxon>fabids</taxon>
        <taxon>Fagales</taxon>
        <taxon>Juglandaceae</taxon>
        <taxon>Juglans</taxon>
    </lineage>
</organism>